<protein>
    <submittedName>
        <fullName evidence="10">DEAD/DEAH box helicase</fullName>
    </submittedName>
</protein>
<evidence type="ECO:0000256" key="4">
    <source>
        <dbReference type="ARBA" id="ARBA00022840"/>
    </source>
</evidence>
<proteinExistence type="inferred from homology"/>
<dbReference type="CDD" id="cd18787">
    <property type="entry name" value="SF2_C_DEAD"/>
    <property type="match status" value="1"/>
</dbReference>
<dbReference type="PANTHER" id="PTHR47959:SF1">
    <property type="entry name" value="ATP-DEPENDENT RNA HELICASE DBPA"/>
    <property type="match status" value="1"/>
</dbReference>
<dbReference type="GO" id="GO:0016787">
    <property type="term" value="F:hydrolase activity"/>
    <property type="evidence" value="ECO:0007669"/>
    <property type="project" value="UniProtKB-KW"/>
</dbReference>
<evidence type="ECO:0000259" key="8">
    <source>
        <dbReference type="PROSITE" id="PS51194"/>
    </source>
</evidence>
<evidence type="ECO:0000313" key="10">
    <source>
        <dbReference type="EMBL" id="NMA44591.1"/>
    </source>
</evidence>
<dbReference type="InterPro" id="IPR000629">
    <property type="entry name" value="RNA-helicase_DEAD-box_CS"/>
</dbReference>
<keyword evidence="1 6" id="KW-0547">Nucleotide-binding</keyword>
<feature type="short sequence motif" description="Q motif" evidence="5">
    <location>
        <begin position="1"/>
        <end position="29"/>
    </location>
</feature>
<feature type="domain" description="Helicase C-terminal" evidence="8">
    <location>
        <begin position="210"/>
        <end position="369"/>
    </location>
</feature>
<dbReference type="SMART" id="SM00487">
    <property type="entry name" value="DEXDc"/>
    <property type="match status" value="1"/>
</dbReference>
<evidence type="ECO:0000256" key="2">
    <source>
        <dbReference type="ARBA" id="ARBA00022801"/>
    </source>
</evidence>
<dbReference type="PANTHER" id="PTHR47959">
    <property type="entry name" value="ATP-DEPENDENT RNA HELICASE RHLE-RELATED"/>
    <property type="match status" value="1"/>
</dbReference>
<keyword evidence="4 6" id="KW-0067">ATP-binding</keyword>
<dbReference type="InterPro" id="IPR027417">
    <property type="entry name" value="P-loop_NTPase"/>
</dbReference>
<evidence type="ECO:0000313" key="11">
    <source>
        <dbReference type="Proteomes" id="UP000526302"/>
    </source>
</evidence>
<organism evidence="10 11">
    <name type="scientific">Candidatus Iainarchaeum sp</name>
    <dbReference type="NCBI Taxonomy" id="3101447"/>
    <lineage>
        <taxon>Archaea</taxon>
        <taxon>Candidatus Iainarchaeota</taxon>
        <taxon>Candidatus Iainarchaeia</taxon>
        <taxon>Candidatus Iainarchaeales</taxon>
        <taxon>Candidatus Iainarchaeaceae</taxon>
        <taxon>Candidatus Iainarchaeum</taxon>
    </lineage>
</organism>
<accession>A0A7K4BZL8</accession>
<dbReference type="InterPro" id="IPR014001">
    <property type="entry name" value="Helicase_ATP-bd"/>
</dbReference>
<dbReference type="PROSITE" id="PS00039">
    <property type="entry name" value="DEAD_ATP_HELICASE"/>
    <property type="match status" value="1"/>
</dbReference>
<dbReference type="Proteomes" id="UP000526302">
    <property type="component" value="Unassembled WGS sequence"/>
</dbReference>
<dbReference type="InterPro" id="IPR001650">
    <property type="entry name" value="Helicase_C-like"/>
</dbReference>
<dbReference type="GO" id="GO:0140097">
    <property type="term" value="F:catalytic activity, acting on DNA"/>
    <property type="evidence" value="ECO:0007669"/>
    <property type="project" value="UniProtKB-ARBA"/>
</dbReference>
<dbReference type="GO" id="GO:0003676">
    <property type="term" value="F:nucleic acid binding"/>
    <property type="evidence" value="ECO:0007669"/>
    <property type="project" value="InterPro"/>
</dbReference>
<dbReference type="AlphaFoldDB" id="A0A7K4BZL8"/>
<evidence type="ECO:0000256" key="1">
    <source>
        <dbReference type="ARBA" id="ARBA00022741"/>
    </source>
</evidence>
<keyword evidence="3 6" id="KW-0347">Helicase</keyword>
<dbReference type="GO" id="GO:0003724">
    <property type="term" value="F:RNA helicase activity"/>
    <property type="evidence" value="ECO:0007669"/>
    <property type="project" value="InterPro"/>
</dbReference>
<dbReference type="GO" id="GO:0005829">
    <property type="term" value="C:cytosol"/>
    <property type="evidence" value="ECO:0007669"/>
    <property type="project" value="TreeGrafter"/>
</dbReference>
<comment type="similarity">
    <text evidence="6">Belongs to the DEAD box helicase family.</text>
</comment>
<dbReference type="Gene3D" id="3.40.50.300">
    <property type="entry name" value="P-loop containing nucleotide triphosphate hydrolases"/>
    <property type="match status" value="2"/>
</dbReference>
<dbReference type="InterPro" id="IPR014014">
    <property type="entry name" value="RNA_helicase_DEAD_Q_motif"/>
</dbReference>
<dbReference type="SMART" id="SM00490">
    <property type="entry name" value="HELICc"/>
    <property type="match status" value="1"/>
</dbReference>
<feature type="domain" description="Helicase ATP-binding" evidence="7">
    <location>
        <begin position="32"/>
        <end position="200"/>
    </location>
</feature>
<dbReference type="InterPro" id="IPR044742">
    <property type="entry name" value="DEAD/DEAH_RhlB"/>
</dbReference>
<dbReference type="SUPFAM" id="SSF52540">
    <property type="entry name" value="P-loop containing nucleoside triphosphate hydrolases"/>
    <property type="match status" value="1"/>
</dbReference>
<sequence>MNFEEFKLNPNLLKAIRDLGYEQATPIQEKCIPLVLEGKDLIGQSLTGSGKTAAFGLPILNNTIEGLKRQALILTPTRELAQQIKEHLDAMAKYTKIRTVCVFGGVGYEWQIKGIKESEIIVATPGRLLDHIKQGTMKLSNIRVVVIDEADRMLDMGFEKDVDRILQMTTKKRQTIMFSATMPEAAKKMATRYLKNPEYVKDKLYVDVNKLNQIFYSVLREKKFSLLVHLLKNKKGTAIVFCRTKREVDKVTKNLRKQGLDVMGIHGDISQNKRTLAVEMFKKGKLDALIATDVAARGLDIKNVSRVYNYNVPKDPDDYTHRIGRTARAGAIGEAITLVSEKERKEFNTLIKRTKIKQEPTPEFEQIILIKEQKNQKQKFGKRKKPFEQNHYSENIDYVNKQFGETEKYSNNPQKFKRDKKSRTKFFKDRNFKNKSKKFGRKKFKNKKRRFF</sequence>
<dbReference type="Pfam" id="PF00270">
    <property type="entry name" value="DEAD"/>
    <property type="match status" value="1"/>
</dbReference>
<evidence type="ECO:0000259" key="7">
    <source>
        <dbReference type="PROSITE" id="PS51192"/>
    </source>
</evidence>
<dbReference type="InterPro" id="IPR011545">
    <property type="entry name" value="DEAD/DEAH_box_helicase_dom"/>
</dbReference>
<evidence type="ECO:0000256" key="5">
    <source>
        <dbReference type="PROSITE-ProRule" id="PRU00552"/>
    </source>
</evidence>
<dbReference type="InterPro" id="IPR050079">
    <property type="entry name" value="DEAD_box_RNA_helicase"/>
</dbReference>
<comment type="caution">
    <text evidence="10">The sequence shown here is derived from an EMBL/GenBank/DDBJ whole genome shotgun (WGS) entry which is preliminary data.</text>
</comment>
<dbReference type="CDD" id="cd00268">
    <property type="entry name" value="DEADc"/>
    <property type="match status" value="1"/>
</dbReference>
<name>A0A7K4BZL8_9ARCH</name>
<evidence type="ECO:0000256" key="3">
    <source>
        <dbReference type="ARBA" id="ARBA00022806"/>
    </source>
</evidence>
<evidence type="ECO:0000259" key="9">
    <source>
        <dbReference type="PROSITE" id="PS51195"/>
    </source>
</evidence>
<keyword evidence="2 6" id="KW-0378">Hydrolase</keyword>
<dbReference type="GO" id="GO:0005524">
    <property type="term" value="F:ATP binding"/>
    <property type="evidence" value="ECO:0007669"/>
    <property type="project" value="UniProtKB-KW"/>
</dbReference>
<dbReference type="PROSITE" id="PS51192">
    <property type="entry name" value="HELICASE_ATP_BIND_1"/>
    <property type="match status" value="1"/>
</dbReference>
<dbReference type="Pfam" id="PF00271">
    <property type="entry name" value="Helicase_C"/>
    <property type="match status" value="1"/>
</dbReference>
<gene>
    <name evidence="10" type="ORF">GX950_02160</name>
</gene>
<dbReference type="EMBL" id="JAAZKV010000018">
    <property type="protein sequence ID" value="NMA44591.1"/>
    <property type="molecule type" value="Genomic_DNA"/>
</dbReference>
<evidence type="ECO:0000256" key="6">
    <source>
        <dbReference type="RuleBase" id="RU000492"/>
    </source>
</evidence>
<dbReference type="PROSITE" id="PS51195">
    <property type="entry name" value="Q_MOTIF"/>
    <property type="match status" value="1"/>
</dbReference>
<feature type="domain" description="DEAD-box RNA helicase Q" evidence="9">
    <location>
        <begin position="1"/>
        <end position="29"/>
    </location>
</feature>
<dbReference type="PROSITE" id="PS51194">
    <property type="entry name" value="HELICASE_CTER"/>
    <property type="match status" value="1"/>
</dbReference>
<reference evidence="10 11" key="1">
    <citation type="journal article" date="2020" name="Biotechnol. Biofuels">
        <title>New insights from the biogas microbiome by comprehensive genome-resolved metagenomics of nearly 1600 species originating from multiple anaerobic digesters.</title>
        <authorList>
            <person name="Campanaro S."/>
            <person name="Treu L."/>
            <person name="Rodriguez-R L.M."/>
            <person name="Kovalovszki A."/>
            <person name="Ziels R.M."/>
            <person name="Maus I."/>
            <person name="Zhu X."/>
            <person name="Kougias P.G."/>
            <person name="Basile A."/>
            <person name="Luo G."/>
            <person name="Schluter A."/>
            <person name="Konstantinidis K.T."/>
            <person name="Angelidaki I."/>
        </authorList>
    </citation>
    <scope>NUCLEOTIDE SEQUENCE [LARGE SCALE GENOMIC DNA]</scope>
    <source>
        <strain evidence="10">AS22ysBPME_79</strain>
    </source>
</reference>